<feature type="compositionally biased region" description="Low complexity" evidence="1">
    <location>
        <begin position="177"/>
        <end position="188"/>
    </location>
</feature>
<organism evidence="2">
    <name type="scientific">Setaria italica</name>
    <name type="common">Foxtail millet</name>
    <name type="synonym">Panicum italicum</name>
    <dbReference type="NCBI Taxonomy" id="4555"/>
    <lineage>
        <taxon>Eukaryota</taxon>
        <taxon>Viridiplantae</taxon>
        <taxon>Streptophyta</taxon>
        <taxon>Embryophyta</taxon>
        <taxon>Tracheophyta</taxon>
        <taxon>Spermatophyta</taxon>
        <taxon>Magnoliopsida</taxon>
        <taxon>Liliopsida</taxon>
        <taxon>Poales</taxon>
        <taxon>Poaceae</taxon>
        <taxon>PACMAD clade</taxon>
        <taxon>Panicoideae</taxon>
        <taxon>Panicodae</taxon>
        <taxon>Paniceae</taxon>
        <taxon>Cenchrinae</taxon>
        <taxon>Setaria</taxon>
    </lineage>
</organism>
<dbReference type="OrthoDB" id="692882at2759"/>
<reference evidence="2" key="1">
    <citation type="journal article" date="2012" name="Nat. Biotechnol.">
        <title>Reference genome sequence of the model plant Setaria.</title>
        <authorList>
            <person name="Bennetzen J.L."/>
            <person name="Schmutz J."/>
            <person name="Wang H."/>
            <person name="Percifield R."/>
            <person name="Hawkins J."/>
            <person name="Pontaroli A.C."/>
            <person name="Estep M."/>
            <person name="Feng L."/>
            <person name="Vaughn J.N."/>
            <person name="Grimwood J."/>
            <person name="Jenkins J."/>
            <person name="Barry K."/>
            <person name="Lindquist E."/>
            <person name="Hellsten U."/>
            <person name="Deshpande S."/>
            <person name="Wang X."/>
            <person name="Wu X."/>
            <person name="Mitros T."/>
            <person name="Triplett J."/>
            <person name="Yang X."/>
            <person name="Ye C.Y."/>
            <person name="Mauro-Herrera M."/>
            <person name="Wang L."/>
            <person name="Li P."/>
            <person name="Sharma M."/>
            <person name="Sharma R."/>
            <person name="Ronald P.C."/>
            <person name="Panaud O."/>
            <person name="Kellogg E.A."/>
            <person name="Brutnell T.P."/>
            <person name="Doust A.N."/>
            <person name="Tuskan G.A."/>
            <person name="Rokhsar D."/>
            <person name="Devos K.M."/>
        </authorList>
    </citation>
    <scope>NUCLEOTIDE SEQUENCE [LARGE SCALE GENOMIC DNA]</scope>
    <source>
        <strain evidence="2">Yugu1</strain>
    </source>
</reference>
<accession>A0A368PMM2</accession>
<dbReference type="EMBL" id="CM003528">
    <property type="protein sequence ID" value="RCV07036.1"/>
    <property type="molecule type" value="Genomic_DNA"/>
</dbReference>
<sequence length="257" mass="27233">MDSWALLCFCAKGKDPSGGVGGAPRAAKAIALKLTAPAIGVRAPKRRAVVALGMCLYKARQAPCFQQTGFRRTAIACEQLSLAISISPLDIRQQHSMRTEMVIRMQGGSEKGHAAMKVAAATEGVESVTLSGKDKSLLRVVGDGVDCNRLTTRLRRKVGRADLVELRTLHAGYYGSSSSRAAGSSLSRVDSGYGGSSYGSSYPTTTSSYAPEYYGHHQPSSASYGYYPAAPAYAAAPTVVHHEYYPPSTDPNGCTIM</sequence>
<name>A0A368PMM2_SETIT</name>
<feature type="region of interest" description="Disordered" evidence="1">
    <location>
        <begin position="177"/>
        <end position="200"/>
    </location>
</feature>
<dbReference type="AlphaFoldDB" id="A0A368PMM2"/>
<gene>
    <name evidence="2" type="ORF">SETIT_1G211800v2</name>
</gene>
<dbReference type="PANTHER" id="PTHR46932:SF11">
    <property type="entry name" value="OS02G0582800 PROTEIN"/>
    <property type="match status" value="1"/>
</dbReference>
<protein>
    <recommendedName>
        <fullName evidence="3">HMA domain-containing protein</fullName>
    </recommendedName>
</protein>
<dbReference type="PANTHER" id="PTHR46932">
    <property type="entry name" value="HEAVY METAL-ASSOCIATED ISOPRENYLATED PLANT PROTEIN 47"/>
    <property type="match status" value="1"/>
</dbReference>
<evidence type="ECO:0000313" key="2">
    <source>
        <dbReference type="EMBL" id="RCV07036.1"/>
    </source>
</evidence>
<evidence type="ECO:0000256" key="1">
    <source>
        <dbReference type="SAM" id="MobiDB-lite"/>
    </source>
</evidence>
<dbReference type="Gene3D" id="3.30.70.100">
    <property type="match status" value="1"/>
</dbReference>
<proteinExistence type="predicted"/>
<reference evidence="2" key="2">
    <citation type="submission" date="2015-07" db="EMBL/GenBank/DDBJ databases">
        <authorList>
            <person name="Noorani M."/>
        </authorList>
    </citation>
    <scope>NUCLEOTIDE SEQUENCE</scope>
    <source>
        <strain evidence="2">Yugu1</strain>
    </source>
</reference>
<dbReference type="InterPro" id="IPR042885">
    <property type="entry name" value="HIPP47/16"/>
</dbReference>
<evidence type="ECO:0008006" key="3">
    <source>
        <dbReference type="Google" id="ProtNLM"/>
    </source>
</evidence>